<dbReference type="VEuPathDB" id="TriTrypDB:BSAL_46395"/>
<dbReference type="OrthoDB" id="278615at2759"/>
<sequence length="342" mass="38365">MSVLRRGDGKCQLVGLLVSKCLEQPLSIRDFWQATAHRERLVEEFSSSKLSTRLAHLSKAIHFLRNHNVLVHGSLHASASCWNVTSEFSRVAAFGESVLRNELCLRVLKHFPSINDDAMSELVDHCCSTEWVASLYDLLQLNGLLDKRLRRQLKPTQLQKQSLVLAMLGEMHWFAVRTKATDRTHNNALFPPSDVLILHSLCAHSVESIVVELFASCFELPLRELKSMWKNFHCSLPSQLQSKPRTLFCHALSTRPNQFTAGSAIKSNVTVAVSPVPVLGSFNTSIPFPSKVKNAGFRGAFHHYKHHKAALEMSQSPVARNTTSEVGVSLERQAELLRMHVC</sequence>
<dbReference type="AlphaFoldDB" id="A0A0S4JVK9"/>
<gene>
    <name evidence="1" type="ORF">BSAL_46395</name>
</gene>
<name>A0A0S4JVK9_BODSA</name>
<dbReference type="Proteomes" id="UP000051952">
    <property type="component" value="Unassembled WGS sequence"/>
</dbReference>
<reference evidence="2" key="1">
    <citation type="submission" date="2015-09" db="EMBL/GenBank/DDBJ databases">
        <authorList>
            <consortium name="Pathogen Informatics"/>
        </authorList>
    </citation>
    <scope>NUCLEOTIDE SEQUENCE [LARGE SCALE GENOMIC DNA]</scope>
    <source>
        <strain evidence="2">Lake Konstanz</strain>
    </source>
</reference>
<proteinExistence type="predicted"/>
<keyword evidence="2" id="KW-1185">Reference proteome</keyword>
<protein>
    <submittedName>
        <fullName evidence="1">RNA editing complex protein MP44, putative</fullName>
    </submittedName>
</protein>
<organism evidence="1 2">
    <name type="scientific">Bodo saltans</name>
    <name type="common">Flagellated protozoan</name>
    <dbReference type="NCBI Taxonomy" id="75058"/>
    <lineage>
        <taxon>Eukaryota</taxon>
        <taxon>Discoba</taxon>
        <taxon>Euglenozoa</taxon>
        <taxon>Kinetoplastea</taxon>
        <taxon>Metakinetoplastina</taxon>
        <taxon>Eubodonida</taxon>
        <taxon>Bodonidae</taxon>
        <taxon>Bodo</taxon>
    </lineage>
</organism>
<dbReference type="EMBL" id="CYKH01002220">
    <property type="protein sequence ID" value="CUG94080.1"/>
    <property type="molecule type" value="Genomic_DNA"/>
</dbReference>
<evidence type="ECO:0000313" key="2">
    <source>
        <dbReference type="Proteomes" id="UP000051952"/>
    </source>
</evidence>
<accession>A0A0S4JVK9</accession>
<evidence type="ECO:0000313" key="1">
    <source>
        <dbReference type="EMBL" id="CUG94080.1"/>
    </source>
</evidence>